<comment type="caution">
    <text evidence="7">The sequence shown here is derived from an EMBL/GenBank/DDBJ whole genome shotgun (WGS) entry which is preliminary data.</text>
</comment>
<evidence type="ECO:0000256" key="5">
    <source>
        <dbReference type="SAM" id="Coils"/>
    </source>
</evidence>
<evidence type="ECO:0000256" key="1">
    <source>
        <dbReference type="ARBA" id="ARBA00022723"/>
    </source>
</evidence>
<dbReference type="InterPro" id="IPR013083">
    <property type="entry name" value="Znf_RING/FYVE/PHD"/>
</dbReference>
<dbReference type="InterPro" id="IPR000315">
    <property type="entry name" value="Znf_B-box"/>
</dbReference>
<gene>
    <name evidence="7" type="ORF">RIMI_LOCUS2955533</name>
</gene>
<name>A0ABN9KWM6_9NEOB</name>
<proteinExistence type="predicted"/>
<dbReference type="EMBL" id="CAUEEQ010004313">
    <property type="protein sequence ID" value="CAJ0927112.1"/>
    <property type="molecule type" value="Genomic_DNA"/>
</dbReference>
<evidence type="ECO:0000313" key="8">
    <source>
        <dbReference type="Proteomes" id="UP001176940"/>
    </source>
</evidence>
<organism evidence="7 8">
    <name type="scientific">Ranitomeya imitator</name>
    <name type="common">mimic poison frog</name>
    <dbReference type="NCBI Taxonomy" id="111125"/>
    <lineage>
        <taxon>Eukaryota</taxon>
        <taxon>Metazoa</taxon>
        <taxon>Chordata</taxon>
        <taxon>Craniata</taxon>
        <taxon>Vertebrata</taxon>
        <taxon>Euteleostomi</taxon>
        <taxon>Amphibia</taxon>
        <taxon>Batrachia</taxon>
        <taxon>Anura</taxon>
        <taxon>Neobatrachia</taxon>
        <taxon>Hyloidea</taxon>
        <taxon>Dendrobatidae</taxon>
        <taxon>Dendrobatinae</taxon>
        <taxon>Ranitomeya</taxon>
    </lineage>
</organism>
<evidence type="ECO:0000256" key="4">
    <source>
        <dbReference type="PROSITE-ProRule" id="PRU00024"/>
    </source>
</evidence>
<dbReference type="SUPFAM" id="SSF57845">
    <property type="entry name" value="B-box zinc-binding domain"/>
    <property type="match status" value="1"/>
</dbReference>
<protein>
    <recommendedName>
        <fullName evidence="6">B box-type domain-containing protein</fullName>
    </recommendedName>
</protein>
<evidence type="ECO:0000259" key="6">
    <source>
        <dbReference type="PROSITE" id="PS50119"/>
    </source>
</evidence>
<evidence type="ECO:0000256" key="2">
    <source>
        <dbReference type="ARBA" id="ARBA00022771"/>
    </source>
</evidence>
<keyword evidence="1" id="KW-0479">Metal-binding</keyword>
<evidence type="ECO:0000256" key="3">
    <source>
        <dbReference type="ARBA" id="ARBA00022833"/>
    </source>
</evidence>
<dbReference type="PROSITE" id="PS50119">
    <property type="entry name" value="ZF_BBOX"/>
    <property type="match status" value="1"/>
</dbReference>
<keyword evidence="5" id="KW-0175">Coiled coil</keyword>
<sequence length="385" mass="44944">MVSRRNTKVPNFIARSRDPQAIRVDALISPWHRFQLPSVFPPLPLLPKVIRKIKKEGVPSGLDSGLALSPLKGQISALFVLFQRKIAATLQVRTFIQGVSHRLQYKTLTMTYKAIHNPSPPYICDLVSRYLPTRNLRSSKNLLLYSPLISSSHNRIQDFSRVSPLLWNPLPQYIRLSPTIETFKKNLRDVILDYLNENNSLTPYQHGFMRNRSCQTNLISFYEERWLTEQRAQCPHCRAPLQLRELVNCRWAEEVTQRLDTLQLCSLNKHEENEKDKCENHHEKLSVFCWTCKICICHQCALWGGMHGGHTFKPLAEIYEQHVTKVNEEVAKLRRRLMELISLVQEVKFQKIKKRFGQHLTFIRHLDRGDLCEILQCPLQKCFLS</sequence>
<dbReference type="Gene3D" id="3.30.40.10">
    <property type="entry name" value="Zinc/RING finger domain, C3HC4 (zinc finger)"/>
    <property type="match status" value="1"/>
</dbReference>
<feature type="domain" description="B box-type" evidence="6">
    <location>
        <begin position="273"/>
        <end position="315"/>
    </location>
</feature>
<reference evidence="7" key="1">
    <citation type="submission" date="2023-07" db="EMBL/GenBank/DDBJ databases">
        <authorList>
            <person name="Stuckert A."/>
        </authorList>
    </citation>
    <scope>NUCLEOTIDE SEQUENCE</scope>
</reference>
<keyword evidence="3" id="KW-0862">Zinc</keyword>
<keyword evidence="2 4" id="KW-0863">Zinc-finger</keyword>
<dbReference type="SMART" id="SM00336">
    <property type="entry name" value="BBOX"/>
    <property type="match status" value="1"/>
</dbReference>
<dbReference type="InterPro" id="IPR053003">
    <property type="entry name" value="TRIM_RBCC_E3_ubiq-ligases"/>
</dbReference>
<dbReference type="PANTHER" id="PTHR36754">
    <property type="entry name" value="E3 UBIQUITIN-PROTEIN LIGASE TRIM37"/>
    <property type="match status" value="1"/>
</dbReference>
<dbReference type="Proteomes" id="UP001176940">
    <property type="component" value="Unassembled WGS sequence"/>
</dbReference>
<dbReference type="PANTHER" id="PTHR36754:SF2">
    <property type="entry name" value="E3 UBIQUITIN-PROTEIN LIGASE TRIM37"/>
    <property type="match status" value="1"/>
</dbReference>
<dbReference type="Gene3D" id="3.30.160.60">
    <property type="entry name" value="Classic Zinc Finger"/>
    <property type="match status" value="1"/>
</dbReference>
<feature type="coiled-coil region" evidence="5">
    <location>
        <begin position="316"/>
        <end position="343"/>
    </location>
</feature>
<dbReference type="CDD" id="cd19779">
    <property type="entry name" value="Bbox2_TRIM37_C-VIII"/>
    <property type="match status" value="1"/>
</dbReference>
<evidence type="ECO:0000313" key="7">
    <source>
        <dbReference type="EMBL" id="CAJ0927112.1"/>
    </source>
</evidence>
<keyword evidence="8" id="KW-1185">Reference proteome</keyword>
<accession>A0ABN9KWM6</accession>
<dbReference type="Pfam" id="PF00643">
    <property type="entry name" value="zf-B_box"/>
    <property type="match status" value="1"/>
</dbReference>